<keyword evidence="3" id="KW-1185">Reference proteome</keyword>
<evidence type="ECO:0000256" key="1">
    <source>
        <dbReference type="SAM" id="MobiDB-lite"/>
    </source>
</evidence>
<evidence type="ECO:0000313" key="2">
    <source>
        <dbReference type="EMBL" id="MCI42361.1"/>
    </source>
</evidence>
<evidence type="ECO:0000313" key="3">
    <source>
        <dbReference type="Proteomes" id="UP000265520"/>
    </source>
</evidence>
<sequence length="24" mass="2640">MVIDTSERVIEDKGKAVASEHDPL</sequence>
<proteinExistence type="predicted"/>
<dbReference type="AlphaFoldDB" id="A0A392S0F7"/>
<name>A0A392S0F7_9FABA</name>
<feature type="region of interest" description="Disordered" evidence="1">
    <location>
        <begin position="1"/>
        <end position="24"/>
    </location>
</feature>
<organism evidence="2 3">
    <name type="scientific">Trifolium medium</name>
    <dbReference type="NCBI Taxonomy" id="97028"/>
    <lineage>
        <taxon>Eukaryota</taxon>
        <taxon>Viridiplantae</taxon>
        <taxon>Streptophyta</taxon>
        <taxon>Embryophyta</taxon>
        <taxon>Tracheophyta</taxon>
        <taxon>Spermatophyta</taxon>
        <taxon>Magnoliopsida</taxon>
        <taxon>eudicotyledons</taxon>
        <taxon>Gunneridae</taxon>
        <taxon>Pentapetalae</taxon>
        <taxon>rosids</taxon>
        <taxon>fabids</taxon>
        <taxon>Fabales</taxon>
        <taxon>Fabaceae</taxon>
        <taxon>Papilionoideae</taxon>
        <taxon>50 kb inversion clade</taxon>
        <taxon>NPAAA clade</taxon>
        <taxon>Hologalegina</taxon>
        <taxon>IRL clade</taxon>
        <taxon>Trifolieae</taxon>
        <taxon>Trifolium</taxon>
    </lineage>
</organism>
<accession>A0A392S0F7</accession>
<dbReference type="EMBL" id="LXQA010303558">
    <property type="protein sequence ID" value="MCI42361.1"/>
    <property type="molecule type" value="Genomic_DNA"/>
</dbReference>
<reference evidence="2 3" key="1">
    <citation type="journal article" date="2018" name="Front. Plant Sci.">
        <title>Red Clover (Trifolium pratense) and Zigzag Clover (T. medium) - A Picture of Genomic Similarities and Differences.</title>
        <authorList>
            <person name="Dluhosova J."/>
            <person name="Istvanek J."/>
            <person name="Nedelnik J."/>
            <person name="Repkova J."/>
        </authorList>
    </citation>
    <scope>NUCLEOTIDE SEQUENCE [LARGE SCALE GENOMIC DNA]</scope>
    <source>
        <strain evidence="3">cv. 10/8</strain>
        <tissue evidence="2">Leaf</tissue>
    </source>
</reference>
<comment type="caution">
    <text evidence="2">The sequence shown here is derived from an EMBL/GenBank/DDBJ whole genome shotgun (WGS) entry which is preliminary data.</text>
</comment>
<dbReference type="Proteomes" id="UP000265520">
    <property type="component" value="Unassembled WGS sequence"/>
</dbReference>
<protein>
    <submittedName>
        <fullName evidence="2">Uncharacterized protein</fullName>
    </submittedName>
</protein>
<feature type="non-terminal residue" evidence="2">
    <location>
        <position position="24"/>
    </location>
</feature>